<feature type="compositionally biased region" description="Polar residues" evidence="1">
    <location>
        <begin position="210"/>
        <end position="220"/>
    </location>
</feature>
<keyword evidence="4" id="KW-1185">Reference proteome</keyword>
<dbReference type="EMBL" id="KZ805435">
    <property type="protein sequence ID" value="PVH97497.1"/>
    <property type="molecule type" value="Genomic_DNA"/>
</dbReference>
<accession>A0A2V1DH65</accession>
<sequence length="309" mass="32548">MSKTSSSQTLITDPASIAKYNRGPITTLFKQPTSCLSTLTQDPNKKSIYAVHGISGYFDQACLPLGILQHGDVTAVSAWWTYYNSPAICPSGWTEAVTFSKELPVNGPPLQLGSDTSAVCCCPPSFTYPVSAGNGHACASMISQSQVINYISPIPRDGGGWNTGEVSQTSFSLPSSVAGHGIVVMWQKSDESALKAAAETTTSASASQTLIPSPTKPSDSQTKDSNDGLSTGSKIGIGVVVVLVIVIVGAIIFLLWLRKARAGPANRPAPVELSAMGYKYEVPATSPSYELPGSHDTRAANNWAPHELR</sequence>
<dbReference type="Proteomes" id="UP000244855">
    <property type="component" value="Unassembled WGS sequence"/>
</dbReference>
<evidence type="ECO:0000256" key="2">
    <source>
        <dbReference type="SAM" id="Phobius"/>
    </source>
</evidence>
<reference evidence="3 4" key="1">
    <citation type="journal article" date="2018" name="Sci. Rep.">
        <title>Comparative genomics provides insights into the lifestyle and reveals functional heterogeneity of dark septate endophytic fungi.</title>
        <authorList>
            <person name="Knapp D.G."/>
            <person name="Nemeth J.B."/>
            <person name="Barry K."/>
            <person name="Hainaut M."/>
            <person name="Henrissat B."/>
            <person name="Johnson J."/>
            <person name="Kuo A."/>
            <person name="Lim J.H.P."/>
            <person name="Lipzen A."/>
            <person name="Nolan M."/>
            <person name="Ohm R.A."/>
            <person name="Tamas L."/>
            <person name="Grigoriev I.V."/>
            <person name="Spatafora J.W."/>
            <person name="Nagy L.G."/>
            <person name="Kovacs G.M."/>
        </authorList>
    </citation>
    <scope>NUCLEOTIDE SEQUENCE [LARGE SCALE GENOMIC DNA]</scope>
    <source>
        <strain evidence="3 4">DSE2036</strain>
    </source>
</reference>
<gene>
    <name evidence="3" type="ORF">DM02DRAFT_616514</name>
</gene>
<dbReference type="STRING" id="97972.A0A2V1DH65"/>
<evidence type="ECO:0000256" key="1">
    <source>
        <dbReference type="SAM" id="MobiDB-lite"/>
    </source>
</evidence>
<protein>
    <submittedName>
        <fullName evidence="3">Uncharacterized protein</fullName>
    </submittedName>
</protein>
<keyword evidence="2" id="KW-0812">Transmembrane</keyword>
<feature type="region of interest" description="Disordered" evidence="1">
    <location>
        <begin position="204"/>
        <end position="229"/>
    </location>
</feature>
<evidence type="ECO:0000313" key="3">
    <source>
        <dbReference type="EMBL" id="PVH97497.1"/>
    </source>
</evidence>
<keyword evidence="2" id="KW-1133">Transmembrane helix</keyword>
<keyword evidence="2" id="KW-0472">Membrane</keyword>
<proteinExistence type="predicted"/>
<dbReference type="OrthoDB" id="4770059at2759"/>
<dbReference type="AlphaFoldDB" id="A0A2V1DH65"/>
<feature type="region of interest" description="Disordered" evidence="1">
    <location>
        <begin position="287"/>
        <end position="309"/>
    </location>
</feature>
<name>A0A2V1DH65_9PLEO</name>
<evidence type="ECO:0000313" key="4">
    <source>
        <dbReference type="Proteomes" id="UP000244855"/>
    </source>
</evidence>
<feature type="transmembrane region" description="Helical" evidence="2">
    <location>
        <begin position="235"/>
        <end position="257"/>
    </location>
</feature>
<organism evidence="3 4">
    <name type="scientific">Periconia macrospinosa</name>
    <dbReference type="NCBI Taxonomy" id="97972"/>
    <lineage>
        <taxon>Eukaryota</taxon>
        <taxon>Fungi</taxon>
        <taxon>Dikarya</taxon>
        <taxon>Ascomycota</taxon>
        <taxon>Pezizomycotina</taxon>
        <taxon>Dothideomycetes</taxon>
        <taxon>Pleosporomycetidae</taxon>
        <taxon>Pleosporales</taxon>
        <taxon>Massarineae</taxon>
        <taxon>Periconiaceae</taxon>
        <taxon>Periconia</taxon>
    </lineage>
</organism>